<evidence type="ECO:0000256" key="4">
    <source>
        <dbReference type="ARBA" id="ARBA00022989"/>
    </source>
</evidence>
<gene>
    <name evidence="8" type="ORF">UFOPK1795_01239</name>
    <name evidence="9" type="ORF">UFOPK2275_00903</name>
</gene>
<organism evidence="8">
    <name type="scientific">freshwater metagenome</name>
    <dbReference type="NCBI Taxonomy" id="449393"/>
    <lineage>
        <taxon>unclassified sequences</taxon>
        <taxon>metagenomes</taxon>
        <taxon>ecological metagenomes</taxon>
    </lineage>
</organism>
<evidence type="ECO:0000256" key="1">
    <source>
        <dbReference type="ARBA" id="ARBA00004651"/>
    </source>
</evidence>
<reference evidence="8" key="1">
    <citation type="submission" date="2020-05" db="EMBL/GenBank/DDBJ databases">
        <authorList>
            <person name="Chiriac C."/>
            <person name="Salcher M."/>
            <person name="Ghai R."/>
            <person name="Kavagutti S V."/>
        </authorList>
    </citation>
    <scope>NUCLEOTIDE SEQUENCE</scope>
</reference>
<feature type="transmembrane region" description="Helical" evidence="6">
    <location>
        <begin position="68"/>
        <end position="87"/>
    </location>
</feature>
<dbReference type="EMBL" id="CAEZUG010000101">
    <property type="protein sequence ID" value="CAB4601838.1"/>
    <property type="molecule type" value="Genomic_DNA"/>
</dbReference>
<evidence type="ECO:0000256" key="5">
    <source>
        <dbReference type="ARBA" id="ARBA00023136"/>
    </source>
</evidence>
<evidence type="ECO:0000313" key="9">
    <source>
        <dbReference type="EMBL" id="CAB4667927.1"/>
    </source>
</evidence>
<dbReference type="EMBL" id="CAEZWQ010000111">
    <property type="protein sequence ID" value="CAB4667927.1"/>
    <property type="molecule type" value="Genomic_DNA"/>
</dbReference>
<feature type="transmembrane region" description="Helical" evidence="6">
    <location>
        <begin position="241"/>
        <end position="262"/>
    </location>
</feature>
<dbReference type="InterPro" id="IPR018076">
    <property type="entry name" value="T2SS_GspF_dom"/>
</dbReference>
<dbReference type="PANTHER" id="PTHR35007">
    <property type="entry name" value="INTEGRAL MEMBRANE PROTEIN-RELATED"/>
    <property type="match status" value="1"/>
</dbReference>
<protein>
    <submittedName>
        <fullName evidence="8">Unannotated protein</fullName>
    </submittedName>
</protein>
<evidence type="ECO:0000256" key="6">
    <source>
        <dbReference type="SAM" id="Phobius"/>
    </source>
</evidence>
<dbReference type="Pfam" id="PF00482">
    <property type="entry name" value="T2SSF"/>
    <property type="match status" value="1"/>
</dbReference>
<feature type="domain" description="Type II secretion system protein GspF" evidence="7">
    <location>
        <begin position="135"/>
        <end position="256"/>
    </location>
</feature>
<proteinExistence type="predicted"/>
<dbReference type="PANTHER" id="PTHR35007:SF4">
    <property type="entry name" value="CONSERVED TRANSMEMBRANE PROTEIN-RELATED"/>
    <property type="match status" value="1"/>
</dbReference>
<evidence type="ECO:0000259" key="7">
    <source>
        <dbReference type="Pfam" id="PF00482"/>
    </source>
</evidence>
<name>A0A6J6GZ63_9ZZZZ</name>
<evidence type="ECO:0000313" key="8">
    <source>
        <dbReference type="EMBL" id="CAB4601838.1"/>
    </source>
</evidence>
<keyword evidence="5 6" id="KW-0472">Membrane</keyword>
<sequence length="270" mass="29657">MFTIICISMLFAIPGGLLFVFDPDGDPFKVLEERAKAGVARTRDKSDIHQRLDELGKSSELDYQNFRIRQIGFCSASAALAIVLLLISNHSKFSSVLVSGVLGILVYALIDRELTAQVKKRRQRIEAEFPAVVEMLTLAIAAGETPMSAMFRIAESADGELSKEFATVIADVRTGEPLHLCLDAMGRRVKSVMIRRFIDAIVTATLRGAPLIEVLSRHAVEARANQRNIVMNAAGKAEISMMIPVVFLILPISILFALWPSLTNLNLFAS</sequence>
<evidence type="ECO:0000256" key="2">
    <source>
        <dbReference type="ARBA" id="ARBA00022475"/>
    </source>
</evidence>
<dbReference type="AlphaFoldDB" id="A0A6J6GZ63"/>
<keyword evidence="4 6" id="KW-1133">Transmembrane helix</keyword>
<feature type="transmembrane region" description="Helical" evidence="6">
    <location>
        <begin position="93"/>
        <end position="110"/>
    </location>
</feature>
<comment type="subcellular location">
    <subcellularLocation>
        <location evidence="1">Cell membrane</location>
        <topology evidence="1">Multi-pass membrane protein</topology>
    </subcellularLocation>
</comment>
<keyword evidence="2" id="KW-1003">Cell membrane</keyword>
<evidence type="ECO:0000256" key="3">
    <source>
        <dbReference type="ARBA" id="ARBA00022692"/>
    </source>
</evidence>
<dbReference type="GO" id="GO:0005886">
    <property type="term" value="C:plasma membrane"/>
    <property type="evidence" value="ECO:0007669"/>
    <property type="project" value="UniProtKB-SubCell"/>
</dbReference>
<accession>A0A6J6GZ63</accession>
<keyword evidence="3 6" id="KW-0812">Transmembrane</keyword>